<dbReference type="Pfam" id="PF17161">
    <property type="entry name" value="DUF5123"/>
    <property type="match status" value="1"/>
</dbReference>
<dbReference type="InterPro" id="IPR033427">
    <property type="entry name" value="DUF5123"/>
</dbReference>
<evidence type="ECO:0000259" key="2">
    <source>
        <dbReference type="Pfam" id="PF17161"/>
    </source>
</evidence>
<reference evidence="4 6" key="2">
    <citation type="submission" date="2016-10" db="EMBL/GenBank/DDBJ databases">
        <authorList>
            <person name="de Groot N.N."/>
        </authorList>
    </citation>
    <scope>NUCLEOTIDE SEQUENCE [LARGE SCALE GENOMIC DNA]</scope>
    <source>
        <strain evidence="4 6">DSM 25947</strain>
    </source>
</reference>
<feature type="signal peptide" evidence="1">
    <location>
        <begin position="1"/>
        <end position="22"/>
    </location>
</feature>
<keyword evidence="5" id="KW-1185">Reference proteome</keyword>
<evidence type="ECO:0000313" key="3">
    <source>
        <dbReference type="EMBL" id="AHW61432.1"/>
    </source>
</evidence>
<dbReference type="SUPFAM" id="SSF51126">
    <property type="entry name" value="Pectin lyase-like"/>
    <property type="match status" value="1"/>
</dbReference>
<reference evidence="3 5" key="1">
    <citation type="submission" date="2014-03" db="EMBL/GenBank/DDBJ databases">
        <title>Complete genome sequence of a deeply braunched marine Bacteroidia bacterium Draconibacterium orientale type strain FH5T.</title>
        <authorList>
            <person name="Li X."/>
            <person name="Wang X."/>
            <person name="Xie Z."/>
            <person name="Du Z."/>
            <person name="Chen G."/>
        </authorList>
    </citation>
    <scope>NUCLEOTIDE SEQUENCE [LARGE SCALE GENOMIC DNA]</scope>
    <source>
        <strain evidence="3 5">FH5</strain>
    </source>
</reference>
<protein>
    <recommendedName>
        <fullName evidence="2">DUF5123 domain-containing protein</fullName>
    </recommendedName>
</protein>
<dbReference type="OrthoDB" id="691503at2"/>
<dbReference type="STRING" id="1168034.FH5T_00805"/>
<evidence type="ECO:0000313" key="4">
    <source>
        <dbReference type="EMBL" id="SET31699.1"/>
    </source>
</evidence>
<sequence>MKKIFRNIGILLGIVALFAINACEDDITPVIEELEFDRVFTPLELEAKISNQTVVSLSWGFNKKVQTYELEISDDSLSFANIIHTATVGPDDLPYVYELPAGNSQYSARVKGMNDSIADSKWAELAFKSLPENIFNKYDVAMTGLNSIDVSWTPGKAVTALSFVSSEGEITYDISADEKTAGMKSITDLPNGEYVITILNGNKGRGVQDYIMEGDVFVDAGEDLAAAISGAESGDVLILAAGAQFGFEGDMMLERAIKIKGLDGDLPVIYATSGDRMFYIGASILPTEEIVFENLNMSGYTNMDASQGQIRGVFDMESEACNIGAVKFIGCKMYYMGRQIMRLRGGSDQTIGEFLVDDCIIHNLGKSSGSYGVFCATETNTNATVVKITNSTIDSLKCHFIRYDDPVACESIIVENCTFNKTPFSSGRYLMDIRNAVITSGVQVTNCIFGTTSYGDEPSITGIRAPEDVVVTITNSYATTDFVNSDYSIVDQLTSLGVTYDGLWEDPDNGDFSFAFDAVDAGDPRWK</sequence>
<name>X5DLK2_9BACT</name>
<dbReference type="EMBL" id="FOHT01000010">
    <property type="protein sequence ID" value="SET31699.1"/>
    <property type="molecule type" value="Genomic_DNA"/>
</dbReference>
<evidence type="ECO:0000313" key="6">
    <source>
        <dbReference type="Proteomes" id="UP000181981"/>
    </source>
</evidence>
<evidence type="ECO:0000313" key="5">
    <source>
        <dbReference type="Proteomes" id="UP000023772"/>
    </source>
</evidence>
<dbReference type="Proteomes" id="UP000181981">
    <property type="component" value="Unassembled WGS sequence"/>
</dbReference>
<gene>
    <name evidence="3" type="ORF">FH5T_00805</name>
    <name evidence="4" type="ORF">SAMN05444285_11059</name>
</gene>
<accession>X5DLK2</accession>
<dbReference type="EMBL" id="CP007451">
    <property type="protein sequence ID" value="AHW61432.1"/>
    <property type="molecule type" value="Genomic_DNA"/>
</dbReference>
<dbReference type="HOGENOM" id="CLU_036289_1_0_10"/>
<dbReference type="Proteomes" id="UP000023772">
    <property type="component" value="Chromosome"/>
</dbReference>
<dbReference type="KEGG" id="dori:FH5T_00805"/>
<feature type="domain" description="DUF5123" evidence="2">
    <location>
        <begin position="412"/>
        <end position="526"/>
    </location>
</feature>
<feature type="chain" id="PRO_5010515119" description="DUF5123 domain-containing protein" evidence="1">
    <location>
        <begin position="23"/>
        <end position="527"/>
    </location>
</feature>
<organism evidence="4 6">
    <name type="scientific">Draconibacterium orientale</name>
    <dbReference type="NCBI Taxonomy" id="1168034"/>
    <lineage>
        <taxon>Bacteria</taxon>
        <taxon>Pseudomonadati</taxon>
        <taxon>Bacteroidota</taxon>
        <taxon>Bacteroidia</taxon>
        <taxon>Marinilabiliales</taxon>
        <taxon>Prolixibacteraceae</taxon>
        <taxon>Draconibacterium</taxon>
    </lineage>
</organism>
<evidence type="ECO:0000256" key="1">
    <source>
        <dbReference type="SAM" id="SignalP"/>
    </source>
</evidence>
<dbReference type="AlphaFoldDB" id="X5DLK2"/>
<keyword evidence="1" id="KW-0732">Signal</keyword>
<dbReference type="InterPro" id="IPR011050">
    <property type="entry name" value="Pectin_lyase_fold/virulence"/>
</dbReference>
<dbReference type="RefSeq" id="WP_038554365.1">
    <property type="nucleotide sequence ID" value="NZ_FOHT01000010.1"/>
</dbReference>
<dbReference type="eggNOG" id="ENOG5032VP4">
    <property type="taxonomic scope" value="Bacteria"/>
</dbReference>
<proteinExistence type="predicted"/>